<dbReference type="Gene3D" id="1.20.210.10">
    <property type="entry name" value="Cytochrome c oxidase-like, subunit I domain"/>
    <property type="match status" value="1"/>
</dbReference>
<name>A0A1S2VPA3_9BACT</name>
<dbReference type="RefSeq" id="WP_071501093.1">
    <property type="nucleotide sequence ID" value="NZ_MORL01000001.1"/>
</dbReference>
<keyword evidence="1" id="KW-0812">Transmembrane</keyword>
<keyword evidence="3" id="KW-1185">Reference proteome</keyword>
<evidence type="ECO:0000256" key="1">
    <source>
        <dbReference type="SAM" id="Phobius"/>
    </source>
</evidence>
<feature type="transmembrane region" description="Helical" evidence="1">
    <location>
        <begin position="72"/>
        <end position="91"/>
    </location>
</feature>
<evidence type="ECO:0000313" key="3">
    <source>
        <dbReference type="Proteomes" id="UP000181790"/>
    </source>
</evidence>
<keyword evidence="1" id="KW-0472">Membrane</keyword>
<dbReference type="InterPro" id="IPR036927">
    <property type="entry name" value="Cyt_c_oxase-like_su1_sf"/>
</dbReference>
<sequence>MFLILAILFFVLTWLFRGLVFDIQLADTYYVIPTFQIFLALGISCCLIEAAYFVRRKQVSRLRPKRDYQWHVVATTLCGLVFVYSQMQNLVLSGIDRRYVSIPDIEAMRTASYLGGLALLAFLVVQAAYLIRFSVVAVMRRG</sequence>
<reference evidence="2 3" key="1">
    <citation type="submission" date="2016-10" db="EMBL/GenBank/DDBJ databases">
        <title>Arsenicibacter rosenii gen. nov., sp. nov., an efficient arsenic-methylating bacterium isolated from an arsenic-contaminated paddy soil.</title>
        <authorList>
            <person name="Huang K."/>
        </authorList>
    </citation>
    <scope>NUCLEOTIDE SEQUENCE [LARGE SCALE GENOMIC DNA]</scope>
    <source>
        <strain evidence="2 3">SM-1</strain>
    </source>
</reference>
<feature type="transmembrane region" description="Helical" evidence="1">
    <location>
        <begin position="111"/>
        <end position="131"/>
    </location>
</feature>
<proteinExistence type="predicted"/>
<keyword evidence="1" id="KW-1133">Transmembrane helix</keyword>
<gene>
    <name evidence="2" type="ORF">BLX24_00230</name>
</gene>
<organism evidence="2 3">
    <name type="scientific">Arsenicibacter rosenii</name>
    <dbReference type="NCBI Taxonomy" id="1750698"/>
    <lineage>
        <taxon>Bacteria</taxon>
        <taxon>Pseudomonadati</taxon>
        <taxon>Bacteroidota</taxon>
        <taxon>Cytophagia</taxon>
        <taxon>Cytophagales</taxon>
        <taxon>Spirosomataceae</taxon>
        <taxon>Arsenicibacter</taxon>
    </lineage>
</organism>
<evidence type="ECO:0000313" key="2">
    <source>
        <dbReference type="EMBL" id="OIN60591.1"/>
    </source>
</evidence>
<accession>A0A1S2VPA3</accession>
<dbReference type="AlphaFoldDB" id="A0A1S2VPA3"/>
<protein>
    <submittedName>
        <fullName evidence="2">Uncharacterized protein</fullName>
    </submittedName>
</protein>
<feature type="transmembrane region" description="Helical" evidence="1">
    <location>
        <begin position="28"/>
        <end position="52"/>
    </location>
</feature>
<comment type="caution">
    <text evidence="2">The sequence shown here is derived from an EMBL/GenBank/DDBJ whole genome shotgun (WGS) entry which is preliminary data.</text>
</comment>
<dbReference type="Proteomes" id="UP000181790">
    <property type="component" value="Unassembled WGS sequence"/>
</dbReference>
<dbReference type="EMBL" id="MORL01000001">
    <property type="protein sequence ID" value="OIN60591.1"/>
    <property type="molecule type" value="Genomic_DNA"/>
</dbReference>